<dbReference type="SUPFAM" id="SSF48498">
    <property type="entry name" value="Tetracyclin repressor-like, C-terminal domain"/>
    <property type="match status" value="1"/>
</dbReference>
<keyword evidence="3" id="KW-0804">Transcription</keyword>
<keyword evidence="2 4" id="KW-0238">DNA-binding</keyword>
<dbReference type="Gene3D" id="1.10.357.10">
    <property type="entry name" value="Tetracycline Repressor, domain 2"/>
    <property type="match status" value="1"/>
</dbReference>
<evidence type="ECO:0000256" key="3">
    <source>
        <dbReference type="ARBA" id="ARBA00023163"/>
    </source>
</evidence>
<dbReference type="SUPFAM" id="SSF46689">
    <property type="entry name" value="Homeodomain-like"/>
    <property type="match status" value="1"/>
</dbReference>
<dbReference type="OrthoDB" id="329481at2"/>
<dbReference type="AlphaFoldDB" id="A0A3M2LIM8"/>
<dbReference type="GO" id="GO:0003700">
    <property type="term" value="F:DNA-binding transcription factor activity"/>
    <property type="evidence" value="ECO:0007669"/>
    <property type="project" value="TreeGrafter"/>
</dbReference>
<organism evidence="7 8">
    <name type="scientific">Actinomadura harenae</name>
    <dbReference type="NCBI Taxonomy" id="2483351"/>
    <lineage>
        <taxon>Bacteria</taxon>
        <taxon>Bacillati</taxon>
        <taxon>Actinomycetota</taxon>
        <taxon>Actinomycetes</taxon>
        <taxon>Streptosporangiales</taxon>
        <taxon>Thermomonosporaceae</taxon>
        <taxon>Actinomadura</taxon>
    </lineage>
</organism>
<dbReference type="InterPro" id="IPR009057">
    <property type="entry name" value="Homeodomain-like_sf"/>
</dbReference>
<dbReference type="InterPro" id="IPR004111">
    <property type="entry name" value="Repressor_TetR_C"/>
</dbReference>
<dbReference type="InterPro" id="IPR001647">
    <property type="entry name" value="HTH_TetR"/>
</dbReference>
<keyword evidence="1" id="KW-0805">Transcription regulation</keyword>
<feature type="domain" description="HTH tetR-type" evidence="6">
    <location>
        <begin position="64"/>
        <end position="124"/>
    </location>
</feature>
<evidence type="ECO:0000256" key="4">
    <source>
        <dbReference type="PROSITE-ProRule" id="PRU00335"/>
    </source>
</evidence>
<dbReference type="PANTHER" id="PTHR30055">
    <property type="entry name" value="HTH-TYPE TRANSCRIPTIONAL REGULATOR RUTR"/>
    <property type="match status" value="1"/>
</dbReference>
<dbReference type="Pfam" id="PF00440">
    <property type="entry name" value="TetR_N"/>
    <property type="match status" value="1"/>
</dbReference>
<evidence type="ECO:0000256" key="2">
    <source>
        <dbReference type="ARBA" id="ARBA00023125"/>
    </source>
</evidence>
<dbReference type="GO" id="GO:0000976">
    <property type="term" value="F:transcription cis-regulatory region binding"/>
    <property type="evidence" value="ECO:0007669"/>
    <property type="project" value="TreeGrafter"/>
</dbReference>
<dbReference type="InterPro" id="IPR036271">
    <property type="entry name" value="Tet_transcr_reg_TetR-rel_C_sf"/>
</dbReference>
<dbReference type="PROSITE" id="PS50977">
    <property type="entry name" value="HTH_TETR_2"/>
    <property type="match status" value="1"/>
</dbReference>
<evidence type="ECO:0000313" key="7">
    <source>
        <dbReference type="EMBL" id="RMI37332.1"/>
    </source>
</evidence>
<feature type="DNA-binding region" description="H-T-H motif" evidence="4">
    <location>
        <begin position="87"/>
        <end position="106"/>
    </location>
</feature>
<protein>
    <submittedName>
        <fullName evidence="7">TetR family transcriptional regulator</fullName>
    </submittedName>
</protein>
<evidence type="ECO:0000256" key="5">
    <source>
        <dbReference type="SAM" id="MobiDB-lite"/>
    </source>
</evidence>
<feature type="region of interest" description="Disordered" evidence="5">
    <location>
        <begin position="1"/>
        <end position="63"/>
    </location>
</feature>
<evidence type="ECO:0000256" key="1">
    <source>
        <dbReference type="ARBA" id="ARBA00023015"/>
    </source>
</evidence>
<dbReference type="InterPro" id="IPR050109">
    <property type="entry name" value="HTH-type_TetR-like_transc_reg"/>
</dbReference>
<sequence>MFAGGRSRPSGRGRTRVASREDSGSRPRARAAAAASGDAPGASLPVPGWRGQRKGAASGRAKQPLSQDLIVETAIRILDAEGLDGLSMRRVAQELDTGPASLYAHVSNKEELLDIMFDRICGEIALPEPDPARWREQVKEVAYAVHKVMSAHSDIARVALGAIPTGVNSLRVNEWLLSTLLAAGIPPNVVVWGVERLFLYVNADSYEGSLHLIRRRASGLSEEEYMSGFLGQVQEFFQALPADRFPATVRHVGPMLSPEAADGEDRFEFGLELILRGLESYGDR</sequence>
<gene>
    <name evidence="7" type="ORF">EBO15_36115</name>
</gene>
<evidence type="ECO:0000259" key="6">
    <source>
        <dbReference type="PROSITE" id="PS50977"/>
    </source>
</evidence>
<dbReference type="EMBL" id="RFFG01000109">
    <property type="protein sequence ID" value="RMI37332.1"/>
    <property type="molecule type" value="Genomic_DNA"/>
</dbReference>
<proteinExistence type="predicted"/>
<name>A0A3M2LIM8_9ACTN</name>
<keyword evidence="8" id="KW-1185">Reference proteome</keyword>
<dbReference type="Proteomes" id="UP000282674">
    <property type="component" value="Unassembled WGS sequence"/>
</dbReference>
<dbReference type="PANTHER" id="PTHR30055:SF151">
    <property type="entry name" value="TRANSCRIPTIONAL REGULATORY PROTEIN"/>
    <property type="match status" value="1"/>
</dbReference>
<comment type="caution">
    <text evidence="7">The sequence shown here is derived from an EMBL/GenBank/DDBJ whole genome shotgun (WGS) entry which is preliminary data.</text>
</comment>
<accession>A0A3M2LIM8</accession>
<dbReference type="Pfam" id="PF02909">
    <property type="entry name" value="TetR_C_1"/>
    <property type="match status" value="1"/>
</dbReference>
<reference evidence="7 8" key="1">
    <citation type="submission" date="2018-10" db="EMBL/GenBank/DDBJ databases">
        <title>Isolation from soil.</title>
        <authorList>
            <person name="Hu J."/>
        </authorList>
    </citation>
    <scope>NUCLEOTIDE SEQUENCE [LARGE SCALE GENOMIC DNA]</scope>
    <source>
        <strain evidence="7 8">NEAU-Ht49</strain>
    </source>
</reference>
<feature type="compositionally biased region" description="Low complexity" evidence="5">
    <location>
        <begin position="30"/>
        <end position="43"/>
    </location>
</feature>
<evidence type="ECO:0000313" key="8">
    <source>
        <dbReference type="Proteomes" id="UP000282674"/>
    </source>
</evidence>
<dbReference type="GO" id="GO:0045892">
    <property type="term" value="P:negative regulation of DNA-templated transcription"/>
    <property type="evidence" value="ECO:0007669"/>
    <property type="project" value="InterPro"/>
</dbReference>